<dbReference type="OrthoDB" id="2158018at2759"/>
<gene>
    <name evidence="2" type="ORF">BCR36DRAFT_580660</name>
</gene>
<feature type="compositionally biased region" description="Low complexity" evidence="1">
    <location>
        <begin position="548"/>
        <end position="581"/>
    </location>
</feature>
<evidence type="ECO:0000313" key="2">
    <source>
        <dbReference type="EMBL" id="ORX57245.1"/>
    </source>
</evidence>
<comment type="caution">
    <text evidence="2">The sequence shown here is derived from an EMBL/GenBank/DDBJ whole genome shotgun (WGS) entry which is preliminary data.</text>
</comment>
<accession>A0A1Y1VIK2</accession>
<feature type="compositionally biased region" description="Polar residues" evidence="1">
    <location>
        <begin position="762"/>
        <end position="771"/>
    </location>
</feature>
<feature type="region of interest" description="Disordered" evidence="1">
    <location>
        <begin position="267"/>
        <end position="288"/>
    </location>
</feature>
<feature type="compositionally biased region" description="Basic and acidic residues" evidence="1">
    <location>
        <begin position="365"/>
        <end position="375"/>
    </location>
</feature>
<dbReference type="EMBL" id="MCFH01000006">
    <property type="protein sequence ID" value="ORX57245.1"/>
    <property type="molecule type" value="Genomic_DNA"/>
</dbReference>
<evidence type="ECO:0000313" key="3">
    <source>
        <dbReference type="Proteomes" id="UP000193719"/>
    </source>
</evidence>
<dbReference type="AlphaFoldDB" id="A0A1Y1VIK2"/>
<evidence type="ECO:0000256" key="1">
    <source>
        <dbReference type="SAM" id="MobiDB-lite"/>
    </source>
</evidence>
<proteinExistence type="predicted"/>
<reference evidence="2 3" key="2">
    <citation type="submission" date="2016-08" db="EMBL/GenBank/DDBJ databases">
        <title>Pervasive Adenine N6-methylation of Active Genes in Fungi.</title>
        <authorList>
            <consortium name="DOE Joint Genome Institute"/>
            <person name="Mondo S.J."/>
            <person name="Dannebaum R.O."/>
            <person name="Kuo R.C."/>
            <person name="Labutti K."/>
            <person name="Haridas S."/>
            <person name="Kuo A."/>
            <person name="Salamov A."/>
            <person name="Ahrendt S.R."/>
            <person name="Lipzen A."/>
            <person name="Sullivan W."/>
            <person name="Andreopoulos W.B."/>
            <person name="Clum A."/>
            <person name="Lindquist E."/>
            <person name="Daum C."/>
            <person name="Ramamoorthy G.K."/>
            <person name="Gryganskyi A."/>
            <person name="Culley D."/>
            <person name="Magnuson J.K."/>
            <person name="James T.Y."/>
            <person name="O'Malley M.A."/>
            <person name="Stajich J.E."/>
            <person name="Spatafora J.W."/>
            <person name="Visel A."/>
            <person name="Grigoriev I.V."/>
        </authorList>
    </citation>
    <scope>NUCLEOTIDE SEQUENCE [LARGE SCALE GENOMIC DNA]</scope>
    <source>
        <strain evidence="3">finn</strain>
    </source>
</reference>
<name>A0A1Y1VIK2_9FUNG</name>
<feature type="region of interest" description="Disordered" evidence="1">
    <location>
        <begin position="354"/>
        <end position="389"/>
    </location>
</feature>
<feature type="compositionally biased region" description="Low complexity" evidence="1">
    <location>
        <begin position="663"/>
        <end position="673"/>
    </location>
</feature>
<feature type="region of interest" description="Disordered" evidence="1">
    <location>
        <begin position="609"/>
        <end position="694"/>
    </location>
</feature>
<sequence length="795" mass="88925">MNFDNFYNNQRNSSTLDLDDNDLLDDEWLYTSEPFDRTNTFRRKVKNEGESRNSVLEWLATDDDKIDSKDNNSINLEDISKRRTKDSINLFDNNSSTFNSDSLFDDLEISDLDSKFMSNFKLVSQDDFEDTEIEESLTKTNNSPEIHRCDSPNTEIDLEPQKIINNETINIEDNDSDSNITIINTNTKNKIENLMEDKKIEIINIDDNKANEISTSEVNMTKSSLLKKSELAQKRFLAKVEEAKKTIENLKPRKNSLLSEKELEIKTPKLGETENHDNNKINNSNNKKKLERRSYYYYADTGSDDEKDDNSSSHKINSINNNYSNSFKKTFNHFNSSSTESSFYNDDIYNNNENLSLPSFHTKNRLSDDYEDYPRKPPAPAAPNNSSLLNNLMDHANFESQPTYQSDIDTESNSSLHSDLHLPEYYGNQSFSNYNPSSMNNMSFYSSSPNLNSNNLYISTSPKLKSSFIPTSPNIKASTSFIPTSPSLKSTSSFIPSSPSIKANSSFIPTSPGIKPKKINTSFIPTSPSLKPNNSYIPSSPTISKYGSSSSSSLYSKQTSHISSPRIGYSSPSSPTPYSKSYESRTYDPIATYSIKDLINNKNPQILNHSSSLKSASSMSSTSTYKPSSGYGRKSSLEQNPQLKNYLNKMASSQRSKSPSMLSTTSTNSSKYSSGRKTPNSRLGTHYPESVASSTSSSSKIFSKYKTAASSSTASKIGTMASTYQDSENKLKLPNSTGGYMYSSTSHSDNLSSSKIAYSGRLSKTPTPSCYSKSSSESRIPSPSPYSKRSITPYY</sequence>
<feature type="compositionally biased region" description="Low complexity" evidence="1">
    <location>
        <begin position="772"/>
        <end position="787"/>
    </location>
</feature>
<keyword evidence="3" id="KW-1185">Reference proteome</keyword>
<feature type="compositionally biased region" description="Low complexity" evidence="1">
    <location>
        <begin position="610"/>
        <end position="629"/>
    </location>
</feature>
<feature type="compositionally biased region" description="Polar residues" evidence="1">
    <location>
        <begin position="637"/>
        <end position="662"/>
    </location>
</feature>
<feature type="region of interest" description="Disordered" evidence="1">
    <location>
        <begin position="759"/>
        <end position="795"/>
    </location>
</feature>
<reference evidence="2 3" key="1">
    <citation type="submission" date="2016-08" db="EMBL/GenBank/DDBJ databases">
        <title>Genomes of anaerobic fungi encode conserved fungal cellulosomes for biomass hydrolysis.</title>
        <authorList>
            <consortium name="DOE Joint Genome Institute"/>
            <person name="Haitjema C.H."/>
            <person name="Gilmore S.P."/>
            <person name="Henske J.K."/>
            <person name="Solomon K.V."/>
            <person name="De Groot R."/>
            <person name="Kuo A."/>
            <person name="Mondo S.J."/>
            <person name="Salamov A.A."/>
            <person name="Labutti K."/>
            <person name="Zhao Z."/>
            <person name="Chiniquy J."/>
            <person name="Barry K."/>
            <person name="Brewer H.M."/>
            <person name="Purvine S.O."/>
            <person name="Wright A.T."/>
            <person name="Boxma B."/>
            <person name="Van Alen T."/>
            <person name="Hackstein J.H."/>
            <person name="Baker S.E."/>
            <person name="Grigoriev I.V."/>
            <person name="O'Malley M.A."/>
        </authorList>
    </citation>
    <scope>NUCLEOTIDE SEQUENCE [LARGE SCALE GENOMIC DNA]</scope>
    <source>
        <strain evidence="3">finn</strain>
    </source>
</reference>
<organism evidence="2 3">
    <name type="scientific">Piromyces finnis</name>
    <dbReference type="NCBI Taxonomy" id="1754191"/>
    <lineage>
        <taxon>Eukaryota</taxon>
        <taxon>Fungi</taxon>
        <taxon>Fungi incertae sedis</taxon>
        <taxon>Chytridiomycota</taxon>
        <taxon>Chytridiomycota incertae sedis</taxon>
        <taxon>Neocallimastigomycetes</taxon>
        <taxon>Neocallimastigales</taxon>
        <taxon>Neocallimastigaceae</taxon>
        <taxon>Piromyces</taxon>
    </lineage>
</organism>
<dbReference type="STRING" id="1754191.A0A1Y1VIK2"/>
<feature type="region of interest" description="Disordered" evidence="1">
    <location>
        <begin position="548"/>
        <end position="583"/>
    </location>
</feature>
<protein>
    <submittedName>
        <fullName evidence="2">Uncharacterized protein</fullName>
    </submittedName>
</protein>
<feature type="compositionally biased region" description="Basic and acidic residues" evidence="1">
    <location>
        <begin position="267"/>
        <end position="279"/>
    </location>
</feature>
<dbReference type="Proteomes" id="UP000193719">
    <property type="component" value="Unassembled WGS sequence"/>
</dbReference>